<feature type="domain" description="GAF" evidence="2">
    <location>
        <begin position="528"/>
        <end position="668"/>
    </location>
</feature>
<dbReference type="Gene3D" id="1.25.40.10">
    <property type="entry name" value="Tetratricopeptide repeat domain"/>
    <property type="match status" value="1"/>
</dbReference>
<evidence type="ECO:0000256" key="1">
    <source>
        <dbReference type="SAM" id="Coils"/>
    </source>
</evidence>
<dbReference type="Gene3D" id="3.30.450.40">
    <property type="match status" value="1"/>
</dbReference>
<dbReference type="Gene3D" id="3.30.565.10">
    <property type="entry name" value="Histidine kinase-like ATPase, C-terminal domain"/>
    <property type="match status" value="1"/>
</dbReference>
<accession>A0ABU3PHP2</accession>
<dbReference type="InterPro" id="IPR029016">
    <property type="entry name" value="GAF-like_dom_sf"/>
</dbReference>
<feature type="coiled-coil region" evidence="1">
    <location>
        <begin position="479"/>
        <end position="516"/>
    </location>
</feature>
<evidence type="ECO:0000313" key="4">
    <source>
        <dbReference type="Proteomes" id="UP001246372"/>
    </source>
</evidence>
<evidence type="ECO:0000313" key="3">
    <source>
        <dbReference type="EMBL" id="MDT9002078.1"/>
    </source>
</evidence>
<dbReference type="SMART" id="SM00065">
    <property type="entry name" value="GAF"/>
    <property type="match status" value="1"/>
</dbReference>
<dbReference type="Pfam" id="PF13185">
    <property type="entry name" value="GAF_2"/>
    <property type="match status" value="1"/>
</dbReference>
<dbReference type="Gene3D" id="1.10.287.130">
    <property type="match status" value="1"/>
</dbReference>
<dbReference type="SUPFAM" id="SSF55781">
    <property type="entry name" value="GAF domain-like"/>
    <property type="match status" value="1"/>
</dbReference>
<name>A0ABU3PHP2_9BURK</name>
<keyword evidence="1" id="KW-0175">Coiled coil</keyword>
<keyword evidence="4" id="KW-1185">Reference proteome</keyword>
<proteinExistence type="predicted"/>
<evidence type="ECO:0000259" key="2">
    <source>
        <dbReference type="SMART" id="SM00065"/>
    </source>
</evidence>
<dbReference type="EMBL" id="JAVXZY010000012">
    <property type="protein sequence ID" value="MDT9002078.1"/>
    <property type="molecule type" value="Genomic_DNA"/>
</dbReference>
<gene>
    <name evidence="3" type="ORF">RQP53_22560</name>
</gene>
<reference evidence="3" key="1">
    <citation type="submission" date="2023-09" db="EMBL/GenBank/DDBJ databases">
        <title>Paucibacter sp. APW11 Genome sequencing and assembly.</title>
        <authorList>
            <person name="Kim I."/>
        </authorList>
    </citation>
    <scope>NUCLEOTIDE SEQUENCE</scope>
    <source>
        <strain evidence="3">APW11</strain>
    </source>
</reference>
<protein>
    <submittedName>
        <fullName evidence="3">GAF domain-containing protein</fullName>
    </submittedName>
</protein>
<dbReference type="SUPFAM" id="SSF48452">
    <property type="entry name" value="TPR-like"/>
    <property type="match status" value="1"/>
</dbReference>
<dbReference type="InterPro" id="IPR011990">
    <property type="entry name" value="TPR-like_helical_dom_sf"/>
</dbReference>
<sequence>MSTPLPWYASEAALTALEREVAQAAAGPAVSQLQLALAWQLRQRQPARASALLETLNAQPLPPEAAARRLLLSAELALAGGDLAGAQRAGAAALADFAAIGSGIGCADAHALHAVLAYEGGDPQRQLAALREMQIAAGDDIERAVAAAAWQARVLAFADLAGAETAAAAIAAEMPRALPSSARSQVESLHATLAALKGDFGVAVPHSIEAFRLAQDSGQLHASILLACNIAFGFSNIQDYQAALEWSALAQDVAGRLGLRSGRAAALSAAGDCLRRLDRLADARELLQEARGLVAHQPHARGHGTLLLRLGELHLADQQVSDAEACFVELQAHAQAVGNADLLDHAHVGLAAALLEQGRLKEAQGFAQAVVERPRVATTRRIAAFELLAKLHELHPSYPTPSGDTAAATSLRLLMEAHQLARGLADYRVPVSLLDALARAHAKRGEYAQALDFAQQANAARQALHQKASSHRALALGVQRDAQRMQVEAERQRLEAEAQSRRSALLQQANEALERLGAIGRDILAQQDPLAVCECLFTHTQALMAVDCFILYRVQAQERCLQSLFAREAGRPMAPIRRDLDQAGSLAARCARERRQLNGDAMQLLPGTQAMLSAMFTPLMLDDRLLGVLTIQARHKDAYDEREQAMLRSLSAFAAIGLANAQRLEQLRRTQVQTAQQEKLASLGELVVSLAQEVQTPMAVISAGGRGIAELLDQLLQQLPPLLQQLDPVAQGLLAELLERLSASHTSLNIRDERMQRRQLAQALQQAGFSDARQLADVLLPLGAGEPLDQLLPLLRHPQRERILYLARKLALLLSSTANVNAAADRATRVVHALKCYARLEQSQGLQALDLRDSLDTVLTLYQHRFRHGIELCSRFEALPPLHAHAAELHRLWTLLLDAAMQGLRAPGRLEWTLTRDGMHARLTVCSSAAGIDTDLPPAMQKITASHGGNITVERTITQGRKFTVRLPYTRENT</sequence>
<comment type="caution">
    <text evidence="3">The sequence shown here is derived from an EMBL/GenBank/DDBJ whole genome shotgun (WGS) entry which is preliminary data.</text>
</comment>
<dbReference type="RefSeq" id="WP_315652960.1">
    <property type="nucleotide sequence ID" value="NZ_JAVXZY010000012.1"/>
</dbReference>
<dbReference type="Proteomes" id="UP001246372">
    <property type="component" value="Unassembled WGS sequence"/>
</dbReference>
<organism evidence="3 4">
    <name type="scientific">Roseateles aquae</name>
    <dbReference type="NCBI Taxonomy" id="3077235"/>
    <lineage>
        <taxon>Bacteria</taxon>
        <taxon>Pseudomonadati</taxon>
        <taxon>Pseudomonadota</taxon>
        <taxon>Betaproteobacteria</taxon>
        <taxon>Burkholderiales</taxon>
        <taxon>Sphaerotilaceae</taxon>
        <taxon>Roseateles</taxon>
    </lineage>
</organism>
<dbReference type="InterPro" id="IPR003018">
    <property type="entry name" value="GAF"/>
</dbReference>
<dbReference type="SUPFAM" id="SSF55874">
    <property type="entry name" value="ATPase domain of HSP90 chaperone/DNA topoisomerase II/histidine kinase"/>
    <property type="match status" value="1"/>
</dbReference>
<dbReference type="InterPro" id="IPR036890">
    <property type="entry name" value="HATPase_C_sf"/>
</dbReference>